<feature type="non-terminal residue" evidence="2">
    <location>
        <position position="311"/>
    </location>
</feature>
<comment type="caution">
    <text evidence="2">The sequence shown here is derived from an EMBL/GenBank/DDBJ whole genome shotgun (WGS) entry which is preliminary data.</text>
</comment>
<feature type="compositionally biased region" description="Polar residues" evidence="1">
    <location>
        <begin position="96"/>
        <end position="112"/>
    </location>
</feature>
<dbReference type="EMBL" id="JAPCWZ010000004">
    <property type="protein sequence ID" value="KAK8869401.1"/>
    <property type="molecule type" value="Genomic_DNA"/>
</dbReference>
<gene>
    <name evidence="2" type="ORF">PGQ11_007979</name>
</gene>
<accession>A0ABR2IXV4</accession>
<evidence type="ECO:0000256" key="1">
    <source>
        <dbReference type="SAM" id="MobiDB-lite"/>
    </source>
</evidence>
<organism evidence="2 3">
    <name type="scientific">Apiospora arundinis</name>
    <dbReference type="NCBI Taxonomy" id="335852"/>
    <lineage>
        <taxon>Eukaryota</taxon>
        <taxon>Fungi</taxon>
        <taxon>Dikarya</taxon>
        <taxon>Ascomycota</taxon>
        <taxon>Pezizomycotina</taxon>
        <taxon>Sordariomycetes</taxon>
        <taxon>Xylariomycetidae</taxon>
        <taxon>Amphisphaeriales</taxon>
        <taxon>Apiosporaceae</taxon>
        <taxon>Apiospora</taxon>
    </lineage>
</organism>
<protein>
    <submittedName>
        <fullName evidence="2">Uncharacterized protein</fullName>
    </submittedName>
</protein>
<sequence>MHKAQHSFPPETPLPLTRRVSTLAAIEARYLHRTFSVESLSPVILDELRQERVCQRLTSLDINTVRKPNPSKSNRLLKSDPSSDPSSHPSKIHPSVQTNPSSTTKAKATVPNSAHRVSKPNHQRQRKTQPTSKPRPKEWLTLEHGQAARAEVIYKALTSYARFVGRSPRIYEIRDDKLTLRLPSYGLSLILHQLHIHWCPNLRYVRFQQESNTNILDPIIEGFNYAIDPGDDMVAWEEMARDRIQLLNNQFDVIEELASISPDARQLPAVLLPDTVACMLSNYRKNDARYMCRDRDAQLILRCVKTYPKVL</sequence>
<evidence type="ECO:0000313" key="2">
    <source>
        <dbReference type="EMBL" id="KAK8869401.1"/>
    </source>
</evidence>
<reference evidence="2 3" key="1">
    <citation type="journal article" date="2024" name="IMA Fungus">
        <title>Apiospora arundinis, a panoply of carbohydrate-active enzymes and secondary metabolites.</title>
        <authorList>
            <person name="Sorensen T."/>
            <person name="Petersen C."/>
            <person name="Muurmann A.T."/>
            <person name="Christiansen J.V."/>
            <person name="Brundto M.L."/>
            <person name="Overgaard C.K."/>
            <person name="Boysen A.T."/>
            <person name="Wollenberg R.D."/>
            <person name="Larsen T.O."/>
            <person name="Sorensen J.L."/>
            <person name="Nielsen K.L."/>
            <person name="Sondergaard T.E."/>
        </authorList>
    </citation>
    <scope>NUCLEOTIDE SEQUENCE [LARGE SCALE GENOMIC DNA]</scope>
    <source>
        <strain evidence="2 3">AAU 773</strain>
    </source>
</reference>
<proteinExistence type="predicted"/>
<dbReference type="Proteomes" id="UP001390339">
    <property type="component" value="Unassembled WGS sequence"/>
</dbReference>
<name>A0ABR2IXV4_9PEZI</name>
<feature type="compositionally biased region" description="Low complexity" evidence="1">
    <location>
        <begin position="79"/>
        <end position="95"/>
    </location>
</feature>
<feature type="compositionally biased region" description="Basic residues" evidence="1">
    <location>
        <begin position="116"/>
        <end position="127"/>
    </location>
</feature>
<keyword evidence="3" id="KW-1185">Reference proteome</keyword>
<feature type="region of interest" description="Disordered" evidence="1">
    <location>
        <begin position="64"/>
        <end position="139"/>
    </location>
</feature>
<evidence type="ECO:0000313" key="3">
    <source>
        <dbReference type="Proteomes" id="UP001390339"/>
    </source>
</evidence>